<keyword evidence="2" id="KW-0238">DNA-binding</keyword>
<evidence type="ECO:0000256" key="1">
    <source>
        <dbReference type="ARBA" id="ARBA00023015"/>
    </source>
</evidence>
<evidence type="ECO:0000259" key="5">
    <source>
        <dbReference type="PROSITE" id="PS01124"/>
    </source>
</evidence>
<gene>
    <name evidence="6" type="ORF">ACFFJP_11055</name>
</gene>
<proteinExistence type="predicted"/>
<keyword evidence="4" id="KW-0812">Transmembrane</keyword>
<feature type="transmembrane region" description="Helical" evidence="4">
    <location>
        <begin position="6"/>
        <end position="27"/>
    </location>
</feature>
<protein>
    <submittedName>
        <fullName evidence="6">Helix-turn-helix domain-containing protein</fullName>
    </submittedName>
</protein>
<dbReference type="Proteomes" id="UP001589813">
    <property type="component" value="Unassembled WGS sequence"/>
</dbReference>
<dbReference type="SMART" id="SM00342">
    <property type="entry name" value="HTH_ARAC"/>
    <property type="match status" value="1"/>
</dbReference>
<dbReference type="PANTHER" id="PTHR43280:SF29">
    <property type="entry name" value="ARAC-FAMILY TRANSCRIPTIONAL REGULATOR"/>
    <property type="match status" value="1"/>
</dbReference>
<dbReference type="Pfam" id="PF12833">
    <property type="entry name" value="HTH_18"/>
    <property type="match status" value="1"/>
</dbReference>
<comment type="caution">
    <text evidence="6">The sequence shown here is derived from an EMBL/GenBank/DDBJ whole genome shotgun (WGS) entry which is preliminary data.</text>
</comment>
<dbReference type="SUPFAM" id="SSF46689">
    <property type="entry name" value="Homeodomain-like"/>
    <property type="match status" value="1"/>
</dbReference>
<evidence type="ECO:0000313" key="7">
    <source>
        <dbReference type="Proteomes" id="UP001589813"/>
    </source>
</evidence>
<feature type="transmembrane region" description="Helical" evidence="4">
    <location>
        <begin position="169"/>
        <end position="186"/>
    </location>
</feature>
<accession>A0ABV6BH59</accession>
<dbReference type="RefSeq" id="WP_377243568.1">
    <property type="nucleotide sequence ID" value="NZ_JBHLXP010000003.1"/>
</dbReference>
<evidence type="ECO:0000256" key="2">
    <source>
        <dbReference type="ARBA" id="ARBA00023125"/>
    </source>
</evidence>
<feature type="transmembrane region" description="Helical" evidence="4">
    <location>
        <begin position="97"/>
        <end position="116"/>
    </location>
</feature>
<feature type="transmembrane region" description="Helical" evidence="4">
    <location>
        <begin position="65"/>
        <end position="85"/>
    </location>
</feature>
<name>A0ABV6BH59_9GAMM</name>
<feature type="transmembrane region" description="Helical" evidence="4">
    <location>
        <begin position="39"/>
        <end position="59"/>
    </location>
</feature>
<evidence type="ECO:0000313" key="6">
    <source>
        <dbReference type="EMBL" id="MFC0048820.1"/>
    </source>
</evidence>
<evidence type="ECO:0000256" key="3">
    <source>
        <dbReference type="ARBA" id="ARBA00023163"/>
    </source>
</evidence>
<organism evidence="6 7">
    <name type="scientific">Rheinheimera tilapiae</name>
    <dbReference type="NCBI Taxonomy" id="875043"/>
    <lineage>
        <taxon>Bacteria</taxon>
        <taxon>Pseudomonadati</taxon>
        <taxon>Pseudomonadota</taxon>
        <taxon>Gammaproteobacteria</taxon>
        <taxon>Chromatiales</taxon>
        <taxon>Chromatiaceae</taxon>
        <taxon>Rheinheimera</taxon>
    </lineage>
</organism>
<keyword evidence="3" id="KW-0804">Transcription</keyword>
<feature type="domain" description="HTH araC/xylS-type" evidence="5">
    <location>
        <begin position="234"/>
        <end position="340"/>
    </location>
</feature>
<dbReference type="PANTHER" id="PTHR43280">
    <property type="entry name" value="ARAC-FAMILY TRANSCRIPTIONAL REGULATOR"/>
    <property type="match status" value="1"/>
</dbReference>
<sequence length="357" mass="40801">MTISDQVLLMCSAIGGLNGLLLATYFFCHRTDRLTHRLLALLLLMLSVRVLKSVLFYFNPDIGKQILQFGLSACGMIGPLLYCYGQSICRPETSWRRLQWQLALPLFVIVMAGMLWPYHHHPQLWGGLVYRVINYSWLLYIGLTVLLVWRTQQQSGNSPLLTSVKFRPLLLMILSNGLIWSAFFFASYTSYISGALTFSVLLCFSVLTVFYRDKPMPQTPEAYANKKLTVAEAEPLISQLEQWMQHRQPYLNADLTMPKLAKQLGWPSSRLSQLLNDNLAQSFPDHMNYWRIQHAKTLMADQPAMKMQLLAEQSGFNSLSTFYAAFKKFTGVTPARYKQNLPELTSETINPESETMS</sequence>
<keyword evidence="4" id="KW-1133">Transmembrane helix</keyword>
<keyword evidence="4" id="KW-0472">Membrane</keyword>
<dbReference type="Gene3D" id="1.10.10.60">
    <property type="entry name" value="Homeodomain-like"/>
    <property type="match status" value="1"/>
</dbReference>
<dbReference type="InterPro" id="IPR018060">
    <property type="entry name" value="HTH_AraC"/>
</dbReference>
<keyword evidence="7" id="KW-1185">Reference proteome</keyword>
<dbReference type="InterPro" id="IPR009057">
    <property type="entry name" value="Homeodomain-like_sf"/>
</dbReference>
<reference evidence="6 7" key="1">
    <citation type="submission" date="2024-09" db="EMBL/GenBank/DDBJ databases">
        <authorList>
            <person name="Sun Q."/>
            <person name="Mori K."/>
        </authorList>
    </citation>
    <scope>NUCLEOTIDE SEQUENCE [LARGE SCALE GENOMIC DNA]</scope>
    <source>
        <strain evidence="6 7">KCTC 23315</strain>
    </source>
</reference>
<evidence type="ECO:0000256" key="4">
    <source>
        <dbReference type="SAM" id="Phobius"/>
    </source>
</evidence>
<feature type="transmembrane region" description="Helical" evidence="4">
    <location>
        <begin position="192"/>
        <end position="211"/>
    </location>
</feature>
<feature type="transmembrane region" description="Helical" evidence="4">
    <location>
        <begin position="128"/>
        <end position="149"/>
    </location>
</feature>
<keyword evidence="1" id="KW-0805">Transcription regulation</keyword>
<dbReference type="PROSITE" id="PS01124">
    <property type="entry name" value="HTH_ARAC_FAMILY_2"/>
    <property type="match status" value="1"/>
</dbReference>
<dbReference type="EMBL" id="JBHLXP010000003">
    <property type="protein sequence ID" value="MFC0048820.1"/>
    <property type="molecule type" value="Genomic_DNA"/>
</dbReference>